<sequence>MQDANVSNELIEAQAAEWLVALDETTDIDDLEALNTALSDWLATSEDHRVTFEKMSSMWLLADELPMPSELENTQPVSNVKRQSKWRYFAWAASFVCIALISSRFWQSEVVPTNSTLVTEKPAEVTRFKTQFNQPSTITLNDSSVIDLAPSSELLVQYQVDKRVIHLIKGEAVFNVASDKDRPFIVTDGNREATAVGTVFNVKLGLRELVVSVLEGKVRVNNQSHNALLNAGQYAAIEATNNNALIVKQQPLKMHTADWQNQQAQFIDARLADIIFDLTRYSPLTIYLANDSISDLRFTGTVHFDKVEQWLQSVALLYDLEVQKNGDVRVLNMKQ</sequence>
<dbReference type="EMBL" id="JBAWKS010000002">
    <property type="protein sequence ID" value="MEI4551376.1"/>
    <property type="molecule type" value="Genomic_DNA"/>
</dbReference>
<dbReference type="RefSeq" id="WP_336436362.1">
    <property type="nucleotide sequence ID" value="NZ_JBAWKS010000002.1"/>
</dbReference>
<evidence type="ECO:0000259" key="1">
    <source>
        <dbReference type="Pfam" id="PF04773"/>
    </source>
</evidence>
<evidence type="ECO:0000313" key="3">
    <source>
        <dbReference type="Proteomes" id="UP001382455"/>
    </source>
</evidence>
<organism evidence="2 3">
    <name type="scientific">Pseudoalteromonas spongiae</name>
    <dbReference type="NCBI Taxonomy" id="298657"/>
    <lineage>
        <taxon>Bacteria</taxon>
        <taxon>Pseudomonadati</taxon>
        <taxon>Pseudomonadota</taxon>
        <taxon>Gammaproteobacteria</taxon>
        <taxon>Alteromonadales</taxon>
        <taxon>Pseudoalteromonadaceae</taxon>
        <taxon>Pseudoalteromonas</taxon>
    </lineage>
</organism>
<evidence type="ECO:0000313" key="2">
    <source>
        <dbReference type="EMBL" id="MEI4551376.1"/>
    </source>
</evidence>
<feature type="domain" description="FecR protein" evidence="1">
    <location>
        <begin position="128"/>
        <end position="219"/>
    </location>
</feature>
<dbReference type="PANTHER" id="PTHR30273">
    <property type="entry name" value="PERIPLASMIC SIGNAL SENSOR AND SIGMA FACTOR ACTIVATOR FECR-RELATED"/>
    <property type="match status" value="1"/>
</dbReference>
<dbReference type="Pfam" id="PF04773">
    <property type="entry name" value="FecR"/>
    <property type="match status" value="1"/>
</dbReference>
<dbReference type="InterPro" id="IPR012373">
    <property type="entry name" value="Ferrdict_sens_TM"/>
</dbReference>
<accession>A0ABU8EWV9</accession>
<reference evidence="2 3" key="1">
    <citation type="submission" date="2023-12" db="EMBL/GenBank/DDBJ databases">
        <title>Friends and Foes: Symbiotic and Algicidal bacterial influence on Karenia brevis blooms.</title>
        <authorList>
            <person name="Fei C."/>
            <person name="Mohamed A.R."/>
            <person name="Booker A."/>
            <person name="Arshad M."/>
            <person name="Klass S."/>
            <person name="Ahn S."/>
            <person name="Gilbert P.M."/>
            <person name="Heil C.A."/>
            <person name="Martinez J.M."/>
            <person name="Amin S.A."/>
        </authorList>
    </citation>
    <scope>NUCLEOTIDE SEQUENCE [LARGE SCALE GENOMIC DNA]</scope>
    <source>
        <strain evidence="2 3">CE15</strain>
    </source>
</reference>
<keyword evidence="3" id="KW-1185">Reference proteome</keyword>
<dbReference type="InterPro" id="IPR006860">
    <property type="entry name" value="FecR"/>
</dbReference>
<dbReference type="Gene3D" id="2.60.120.1440">
    <property type="match status" value="1"/>
</dbReference>
<dbReference type="PANTHER" id="PTHR30273:SF2">
    <property type="entry name" value="PROTEIN FECR"/>
    <property type="match status" value="1"/>
</dbReference>
<gene>
    <name evidence="2" type="ORF">WAE96_17000</name>
</gene>
<dbReference type="Gene3D" id="3.55.50.30">
    <property type="match status" value="1"/>
</dbReference>
<dbReference type="Proteomes" id="UP001382455">
    <property type="component" value="Unassembled WGS sequence"/>
</dbReference>
<proteinExistence type="predicted"/>
<name>A0ABU8EWV9_9GAMM</name>
<protein>
    <submittedName>
        <fullName evidence="2">FecR domain-containing protein</fullName>
    </submittedName>
</protein>
<comment type="caution">
    <text evidence="2">The sequence shown here is derived from an EMBL/GenBank/DDBJ whole genome shotgun (WGS) entry which is preliminary data.</text>
</comment>
<dbReference type="PIRSF" id="PIRSF018266">
    <property type="entry name" value="FecR"/>
    <property type="match status" value="1"/>
</dbReference>